<proteinExistence type="predicted"/>
<dbReference type="Proteomes" id="UP000322245">
    <property type="component" value="Unassembled WGS sequence"/>
</dbReference>
<keyword evidence="3" id="KW-1185">Reference proteome</keyword>
<dbReference type="AlphaFoldDB" id="A0A5D3AUI1"/>
<feature type="region of interest" description="Disordered" evidence="1">
    <location>
        <begin position="1"/>
        <end position="23"/>
    </location>
</feature>
<evidence type="ECO:0000256" key="1">
    <source>
        <dbReference type="SAM" id="MobiDB-lite"/>
    </source>
</evidence>
<sequence length="275" mass="30978">MSVHDENSTVVEEDVNGESSGYLDSDNYLFIPAEEQGNTMERQTVTRHETVSRIDRWLTDVTRASHDTLPAHPNPGIERQLSYLRMRPSRALDWMQEGATSNQKALGEYREENSKPDDAKLSLNVVDAVTYKLMNQRADFASWALRLGYLSVPKEMRSDAQARDTEYQTSAAELTKEGVPPFVPAESFETGCISSVLVSTDFNKGLLQEILDGATEPPSQLMSLIRKHNASIRAGFDDEECWKEFDPKFRTLLSSWNDTLKDLQDAGMEGLPLPR</sequence>
<comment type="caution">
    <text evidence="2">The sequence shown here is derived from an EMBL/GenBank/DDBJ whole genome shotgun (WGS) entry which is preliminary data.</text>
</comment>
<organism evidence="2 3">
    <name type="scientific">Cryptococcus floricola</name>
    <dbReference type="NCBI Taxonomy" id="2591691"/>
    <lineage>
        <taxon>Eukaryota</taxon>
        <taxon>Fungi</taxon>
        <taxon>Dikarya</taxon>
        <taxon>Basidiomycota</taxon>
        <taxon>Agaricomycotina</taxon>
        <taxon>Tremellomycetes</taxon>
        <taxon>Tremellales</taxon>
        <taxon>Cryptococcaceae</taxon>
        <taxon>Cryptococcus</taxon>
    </lineage>
</organism>
<gene>
    <name evidence="2" type="ORF">B9479_005509</name>
</gene>
<name>A0A5D3AUI1_9TREE</name>
<protein>
    <submittedName>
        <fullName evidence="2">Uncharacterized protein</fullName>
    </submittedName>
</protein>
<evidence type="ECO:0000313" key="2">
    <source>
        <dbReference type="EMBL" id="TYJ53823.1"/>
    </source>
</evidence>
<dbReference type="EMBL" id="NIDF01000076">
    <property type="protein sequence ID" value="TYJ53823.1"/>
    <property type="molecule type" value="Genomic_DNA"/>
</dbReference>
<reference evidence="2 3" key="1">
    <citation type="submission" date="2017-05" db="EMBL/GenBank/DDBJ databases">
        <title>The Genome Sequence of Tsuchiyaea wingfieldii DSM 27421.</title>
        <authorList>
            <person name="Cuomo C."/>
            <person name="Passer A."/>
            <person name="Billmyre B."/>
            <person name="Heitman J."/>
        </authorList>
    </citation>
    <scope>NUCLEOTIDE SEQUENCE [LARGE SCALE GENOMIC DNA]</scope>
    <source>
        <strain evidence="2 3">DSM 27421</strain>
    </source>
</reference>
<accession>A0A5D3AUI1</accession>
<evidence type="ECO:0000313" key="3">
    <source>
        <dbReference type="Proteomes" id="UP000322245"/>
    </source>
</evidence>